<dbReference type="HOGENOM" id="CLU_2406305_0_0_2"/>
<proteinExistence type="predicted"/>
<gene>
    <name evidence="1" type="ORF">J07HQW1_02530</name>
</gene>
<dbReference type="Proteomes" id="UP000030649">
    <property type="component" value="Unassembled WGS sequence"/>
</dbReference>
<reference evidence="1 2" key="1">
    <citation type="journal article" date="2013" name="PLoS ONE">
        <title>Assembly-driven community genomics of a hypersaline microbial ecosystem.</title>
        <authorList>
            <person name="Podell S."/>
            <person name="Ugalde J.A."/>
            <person name="Narasingarao P."/>
            <person name="Banfield J.F."/>
            <person name="Heidelberg K.B."/>
            <person name="Allen E.E."/>
        </authorList>
    </citation>
    <scope>NUCLEOTIDE SEQUENCE [LARGE SCALE GENOMIC DNA]</scope>
    <source>
        <strain evidence="2">J07HQW1</strain>
    </source>
</reference>
<sequence length="92" mass="10130">MTGTMTSSYSSNWERLAGSILAQTVTSYQQATLTIYPQKEPIGRSCVSLVTIVEDTPEKSPLGESDFEDYMSVDLDITSYIHTSENLSVDVV</sequence>
<organism evidence="1 2">
    <name type="scientific">Haloquadratum walsbyi J07HQW1</name>
    <dbReference type="NCBI Taxonomy" id="1238424"/>
    <lineage>
        <taxon>Archaea</taxon>
        <taxon>Methanobacteriati</taxon>
        <taxon>Methanobacteriota</taxon>
        <taxon>Stenosarchaea group</taxon>
        <taxon>Halobacteria</taxon>
        <taxon>Halobacteriales</taxon>
        <taxon>Haloferacaceae</taxon>
        <taxon>Haloquadratum</taxon>
    </lineage>
</organism>
<dbReference type="AlphaFoldDB" id="U1PJX7"/>
<accession>U1PJX7</accession>
<evidence type="ECO:0000313" key="2">
    <source>
        <dbReference type="Proteomes" id="UP000030649"/>
    </source>
</evidence>
<evidence type="ECO:0000313" key="1">
    <source>
        <dbReference type="EMBL" id="ERG92486.1"/>
    </source>
</evidence>
<protein>
    <submittedName>
        <fullName evidence="1">Uncharacterized protein</fullName>
    </submittedName>
</protein>
<dbReference type="EMBL" id="KE356560">
    <property type="protein sequence ID" value="ERG92486.1"/>
    <property type="molecule type" value="Genomic_DNA"/>
</dbReference>
<name>U1PJX7_9EURY</name>